<dbReference type="Pfam" id="PF19300">
    <property type="entry name" value="BPD_transp_1_N"/>
    <property type="match status" value="1"/>
</dbReference>
<dbReference type="Gene3D" id="1.10.3720.10">
    <property type="entry name" value="MetI-like"/>
    <property type="match status" value="1"/>
</dbReference>
<accession>A0A7R8ZSE2</accession>
<dbReference type="InterPro" id="IPR045621">
    <property type="entry name" value="BPD_transp_1_N"/>
</dbReference>
<keyword evidence="3" id="KW-1003">Cell membrane</keyword>
<evidence type="ECO:0000256" key="4">
    <source>
        <dbReference type="ARBA" id="ARBA00022692"/>
    </source>
</evidence>
<keyword evidence="5" id="KW-1133">Transmembrane helix</keyword>
<gene>
    <name evidence="7" type="ORF">CTOB1V02_LOCUS10471</name>
</gene>
<evidence type="ECO:0000313" key="7">
    <source>
        <dbReference type="EMBL" id="CAD7232639.1"/>
    </source>
</evidence>
<proteinExistence type="predicted"/>
<dbReference type="OrthoDB" id="447706at2759"/>
<sequence>MLTYLMRRLLLMIPTLLGITAVVFTVMAMSPGGITAESLVGGLDMKPEARQAKLEYYNKRYGLDQPAPVQYLRWLNNIMPIGAYPDHSAAQRNDDGSWGKFSVTKGVDLGDSTQFGRPVSEILAERIPITLLLNVITIPLIYLLAIAIGVKAATDRGGSFDVSSSVIMLGLWSIPTMLAGVLLLGFFANVQHWQWFPTAGISSRAAQDMTFMPHWGSLWDVGKLFLGLIVGTGLAVWLARWDERKLRTFVAAAFGLVAGIWMALAHADSGFLNWILLPLMSAAIVGGLGWMLYAPFRITGLGLFGALLGALVAIELMGEGYVRGFLLDRIWHLVLPVICLSYGGFAALSKLTRTSVLENLNSDYARTARAKGLSEQDVLWKHVFRNSLLPLITVAAGLLPSLLGGSLIVENIFSINGMGQLAVEAVKSRDREMVLSITWISGLLTLMGYLLADFLYTLVDPRVSYD</sequence>
<evidence type="ECO:0000256" key="1">
    <source>
        <dbReference type="ARBA" id="ARBA00004651"/>
    </source>
</evidence>
<dbReference type="PROSITE" id="PS50928">
    <property type="entry name" value="ABC_TM1"/>
    <property type="match status" value="1"/>
</dbReference>
<keyword evidence="4" id="KW-0812">Transmembrane</keyword>
<dbReference type="PANTHER" id="PTHR30465:SF0">
    <property type="entry name" value="OLIGOPEPTIDE TRANSPORT SYSTEM PERMEASE PROTEIN APPB"/>
    <property type="match status" value="1"/>
</dbReference>
<reference evidence="7" key="1">
    <citation type="submission" date="2020-11" db="EMBL/GenBank/DDBJ databases">
        <authorList>
            <person name="Tran Van P."/>
        </authorList>
    </citation>
    <scope>NUCLEOTIDE SEQUENCE</scope>
</reference>
<comment type="subcellular location">
    <subcellularLocation>
        <location evidence="1">Cell membrane</location>
        <topology evidence="1">Multi-pass membrane protein</topology>
    </subcellularLocation>
</comment>
<dbReference type="PANTHER" id="PTHR30465">
    <property type="entry name" value="INNER MEMBRANE ABC TRANSPORTER"/>
    <property type="match status" value="1"/>
</dbReference>
<dbReference type="AlphaFoldDB" id="A0A7R8ZSE2"/>
<dbReference type="CDD" id="cd06261">
    <property type="entry name" value="TM_PBP2"/>
    <property type="match status" value="1"/>
</dbReference>
<dbReference type="InterPro" id="IPR000515">
    <property type="entry name" value="MetI-like"/>
</dbReference>
<keyword evidence="6" id="KW-0472">Membrane</keyword>
<evidence type="ECO:0000256" key="5">
    <source>
        <dbReference type="ARBA" id="ARBA00022989"/>
    </source>
</evidence>
<organism evidence="7">
    <name type="scientific">Cyprideis torosa</name>
    <dbReference type="NCBI Taxonomy" id="163714"/>
    <lineage>
        <taxon>Eukaryota</taxon>
        <taxon>Metazoa</taxon>
        <taxon>Ecdysozoa</taxon>
        <taxon>Arthropoda</taxon>
        <taxon>Crustacea</taxon>
        <taxon>Oligostraca</taxon>
        <taxon>Ostracoda</taxon>
        <taxon>Podocopa</taxon>
        <taxon>Podocopida</taxon>
        <taxon>Cytherocopina</taxon>
        <taxon>Cytheroidea</taxon>
        <taxon>Cytherideidae</taxon>
        <taxon>Cyprideis</taxon>
    </lineage>
</organism>
<protein>
    <submittedName>
        <fullName evidence="7">Uncharacterized protein</fullName>
    </submittedName>
</protein>
<dbReference type="EMBL" id="OB664918">
    <property type="protein sequence ID" value="CAD7232639.1"/>
    <property type="molecule type" value="Genomic_DNA"/>
</dbReference>
<dbReference type="InterPro" id="IPR035906">
    <property type="entry name" value="MetI-like_sf"/>
</dbReference>
<dbReference type="GO" id="GO:0005886">
    <property type="term" value="C:plasma membrane"/>
    <property type="evidence" value="ECO:0007669"/>
    <property type="project" value="UniProtKB-SubCell"/>
</dbReference>
<evidence type="ECO:0000256" key="6">
    <source>
        <dbReference type="ARBA" id="ARBA00023136"/>
    </source>
</evidence>
<dbReference type="GO" id="GO:0055085">
    <property type="term" value="P:transmembrane transport"/>
    <property type="evidence" value="ECO:0007669"/>
    <property type="project" value="InterPro"/>
</dbReference>
<dbReference type="Pfam" id="PF00528">
    <property type="entry name" value="BPD_transp_1"/>
    <property type="match status" value="1"/>
</dbReference>
<name>A0A7R8ZSE2_9CRUS</name>
<evidence type="ECO:0000256" key="3">
    <source>
        <dbReference type="ARBA" id="ARBA00022475"/>
    </source>
</evidence>
<evidence type="ECO:0000256" key="2">
    <source>
        <dbReference type="ARBA" id="ARBA00022448"/>
    </source>
</evidence>
<keyword evidence="2" id="KW-0813">Transport</keyword>
<dbReference type="SUPFAM" id="SSF161098">
    <property type="entry name" value="MetI-like"/>
    <property type="match status" value="1"/>
</dbReference>